<sequence length="358" mass="38807">MKLGTWIKGFSGSVCGAALLLCGTIGAQADSFLLRMGGGHTTGLTYIATYDTFFAEEVQKRVKERTGHDIRFIKAWGGSVAKVDGAVEAVQRGTLDIGLSPIGFEQSRAALLNYSAMVPFTTADPVLQGRVASRMLAEVPSLQESMEPYNAHVLSMMVTEAYGLATSFDWTAIDELKGRRIAMAGTNAPLFVPIGAVPVNLGIGEHYQAMQTGLAEGSLFFISGMEAFQLKEVSSTFTRTGFGSLSTFVSFMNKDTRKRLPEDVVAIIDEVAAEAAVIVAERSAERDRQLAEKLAAEGITVRDLSDEQRARWARAVADIPVTSIAGLEDRGYPTAEVLRTYIRILGEEGYTFPTDYQF</sequence>
<dbReference type="Proteomes" id="UP000219331">
    <property type="component" value="Unassembled WGS sequence"/>
</dbReference>
<reference evidence="2 3" key="1">
    <citation type="submission" date="2017-08" db="EMBL/GenBank/DDBJ databases">
        <authorList>
            <person name="de Groot N.N."/>
        </authorList>
    </citation>
    <scope>NUCLEOTIDE SEQUENCE [LARGE SCALE GENOMIC DNA]</scope>
    <source>
        <strain evidence="2 3">USBA 352</strain>
    </source>
</reference>
<keyword evidence="3" id="KW-1185">Reference proteome</keyword>
<dbReference type="Pfam" id="PF03480">
    <property type="entry name" value="DctP"/>
    <property type="match status" value="1"/>
</dbReference>
<dbReference type="NCBIfam" id="NF037995">
    <property type="entry name" value="TRAP_S1"/>
    <property type="match status" value="1"/>
</dbReference>
<protein>
    <submittedName>
        <fullName evidence="2">TRAP-type C4-dicarboxylate transport system, substrate-binding protein</fullName>
    </submittedName>
</protein>
<dbReference type="InterPro" id="IPR038404">
    <property type="entry name" value="TRAP_DctP_sf"/>
</dbReference>
<evidence type="ECO:0000313" key="2">
    <source>
        <dbReference type="EMBL" id="SOC06837.1"/>
    </source>
</evidence>
<dbReference type="PANTHER" id="PTHR33376:SF15">
    <property type="entry name" value="BLL6794 PROTEIN"/>
    <property type="match status" value="1"/>
</dbReference>
<evidence type="ECO:0000313" key="3">
    <source>
        <dbReference type="Proteomes" id="UP000219331"/>
    </source>
</evidence>
<proteinExistence type="predicted"/>
<name>A0A285SG11_9HYPH</name>
<dbReference type="AlphaFoldDB" id="A0A285SG11"/>
<accession>A0A285SG11</accession>
<dbReference type="InterPro" id="IPR018389">
    <property type="entry name" value="DctP_fam"/>
</dbReference>
<dbReference type="RefSeq" id="WP_176522061.1">
    <property type="nucleotide sequence ID" value="NZ_OBML01000005.1"/>
</dbReference>
<evidence type="ECO:0000256" key="1">
    <source>
        <dbReference type="ARBA" id="ARBA00022729"/>
    </source>
</evidence>
<gene>
    <name evidence="2" type="ORF">SAMN05421512_105230</name>
</gene>
<dbReference type="EMBL" id="OBML01000005">
    <property type="protein sequence ID" value="SOC06837.1"/>
    <property type="molecule type" value="Genomic_DNA"/>
</dbReference>
<dbReference type="Gene3D" id="3.40.190.170">
    <property type="entry name" value="Bacterial extracellular solute-binding protein, family 7"/>
    <property type="match status" value="1"/>
</dbReference>
<dbReference type="STRING" id="538381.GCA_001696535_02060"/>
<keyword evidence="1" id="KW-0732">Signal</keyword>
<dbReference type="PANTHER" id="PTHR33376">
    <property type="match status" value="1"/>
</dbReference>
<dbReference type="GO" id="GO:0055085">
    <property type="term" value="P:transmembrane transport"/>
    <property type="evidence" value="ECO:0007669"/>
    <property type="project" value="InterPro"/>
</dbReference>
<organism evidence="2 3">
    <name type="scientific">Stappia indica</name>
    <dbReference type="NCBI Taxonomy" id="538381"/>
    <lineage>
        <taxon>Bacteria</taxon>
        <taxon>Pseudomonadati</taxon>
        <taxon>Pseudomonadota</taxon>
        <taxon>Alphaproteobacteria</taxon>
        <taxon>Hyphomicrobiales</taxon>
        <taxon>Stappiaceae</taxon>
        <taxon>Stappia</taxon>
    </lineage>
</organism>